<dbReference type="Proteomes" id="UP000287188">
    <property type="component" value="Unassembled WGS sequence"/>
</dbReference>
<evidence type="ECO:0000313" key="2">
    <source>
        <dbReference type="Proteomes" id="UP000287188"/>
    </source>
</evidence>
<dbReference type="AlphaFoldDB" id="A0A402AP72"/>
<dbReference type="RefSeq" id="WP_126552506.1">
    <property type="nucleotide sequence ID" value="NZ_BIFS01000001.1"/>
</dbReference>
<organism evidence="1 2">
    <name type="scientific">Dictyobacter kobayashii</name>
    <dbReference type="NCBI Taxonomy" id="2014872"/>
    <lineage>
        <taxon>Bacteria</taxon>
        <taxon>Bacillati</taxon>
        <taxon>Chloroflexota</taxon>
        <taxon>Ktedonobacteria</taxon>
        <taxon>Ktedonobacterales</taxon>
        <taxon>Dictyobacteraceae</taxon>
        <taxon>Dictyobacter</taxon>
    </lineage>
</organism>
<evidence type="ECO:0000313" key="1">
    <source>
        <dbReference type="EMBL" id="GCE20917.1"/>
    </source>
</evidence>
<proteinExistence type="predicted"/>
<dbReference type="OrthoDB" id="653307at2"/>
<reference evidence="2" key="1">
    <citation type="submission" date="2018-12" db="EMBL/GenBank/DDBJ databases">
        <title>Tengunoibacter tsumagoiensis gen. nov., sp. nov., Dictyobacter kobayashii sp. nov., D. alpinus sp. nov., and D. joshuensis sp. nov. and description of Dictyobacteraceae fam. nov. within the order Ktedonobacterales isolated from Tengu-no-mugimeshi.</title>
        <authorList>
            <person name="Wang C.M."/>
            <person name="Zheng Y."/>
            <person name="Sakai Y."/>
            <person name="Toyoda A."/>
            <person name="Minakuchi Y."/>
            <person name="Abe K."/>
            <person name="Yokota A."/>
            <person name="Yabe S."/>
        </authorList>
    </citation>
    <scope>NUCLEOTIDE SEQUENCE [LARGE SCALE GENOMIC DNA]</scope>
    <source>
        <strain evidence="2">Uno11</strain>
    </source>
</reference>
<dbReference type="EMBL" id="BIFS01000001">
    <property type="protein sequence ID" value="GCE20917.1"/>
    <property type="molecule type" value="Genomic_DNA"/>
</dbReference>
<protein>
    <submittedName>
        <fullName evidence="1">Uncharacterized protein</fullName>
    </submittedName>
</protein>
<name>A0A402AP72_9CHLR</name>
<dbReference type="Pfam" id="PF19822">
    <property type="entry name" value="DUF6304"/>
    <property type="match status" value="1"/>
</dbReference>
<accession>A0A402AP72</accession>
<sequence>MFAETYPALYRDPQGEVSTTIRNDGKKLRMVLRDVEFISTMFDDWMPTSSVDALALQSFTLDRGELRGFSLEVDMPIPMLFQKEKVQGILHISFVLGVPTSNGGTDREIVALTLNIMNTCFSSQGKSGYFEDELLDLQKQLPNDVTMQICFSCAFSDYSPYGNGLFGCMACFRGNKQVYLAAQTKRDILDLWDTHTEYVQETYRCDEFELRKPGTGYRG</sequence>
<keyword evidence="2" id="KW-1185">Reference proteome</keyword>
<comment type="caution">
    <text evidence="1">The sequence shown here is derived from an EMBL/GenBank/DDBJ whole genome shotgun (WGS) entry which is preliminary data.</text>
</comment>
<gene>
    <name evidence="1" type="ORF">KDK_47170</name>
</gene>
<dbReference type="InterPro" id="IPR046271">
    <property type="entry name" value="DUF6304"/>
</dbReference>